<organism evidence="3 4">
    <name type="scientific">Pseudonocardia benzenivorans</name>
    <dbReference type="NCBI Taxonomy" id="228005"/>
    <lineage>
        <taxon>Bacteria</taxon>
        <taxon>Bacillati</taxon>
        <taxon>Actinomycetota</taxon>
        <taxon>Actinomycetes</taxon>
        <taxon>Pseudonocardiales</taxon>
        <taxon>Pseudonocardiaceae</taxon>
        <taxon>Pseudonocardia</taxon>
    </lineage>
</organism>
<evidence type="ECO:0000313" key="4">
    <source>
        <dbReference type="Proteomes" id="UP001597182"/>
    </source>
</evidence>
<dbReference type="Proteomes" id="UP001597182">
    <property type="component" value="Unassembled WGS sequence"/>
</dbReference>
<reference evidence="4" key="1">
    <citation type="journal article" date="2019" name="Int. J. Syst. Evol. Microbiol.">
        <title>The Global Catalogue of Microorganisms (GCM) 10K type strain sequencing project: providing services to taxonomists for standard genome sequencing and annotation.</title>
        <authorList>
            <consortium name="The Broad Institute Genomics Platform"/>
            <consortium name="The Broad Institute Genome Sequencing Center for Infectious Disease"/>
            <person name="Wu L."/>
            <person name="Ma J."/>
        </authorList>
    </citation>
    <scope>NUCLEOTIDE SEQUENCE [LARGE SCALE GENOMIC DNA]</scope>
    <source>
        <strain evidence="4">CCUG 49018</strain>
    </source>
</reference>
<evidence type="ECO:0000259" key="2">
    <source>
        <dbReference type="Pfam" id="PF18755"/>
    </source>
</evidence>
<evidence type="ECO:0000313" key="3">
    <source>
        <dbReference type="EMBL" id="MFD1233441.1"/>
    </source>
</evidence>
<dbReference type="PANTHER" id="PTHR37292:SF2">
    <property type="entry name" value="DUF262 DOMAIN-CONTAINING PROTEIN"/>
    <property type="match status" value="1"/>
</dbReference>
<gene>
    <name evidence="3" type="ORF">ACFQ34_09125</name>
</gene>
<comment type="caution">
    <text evidence="3">The sequence shown here is derived from an EMBL/GenBank/DDBJ whole genome shotgun (WGS) entry which is preliminary data.</text>
</comment>
<sequence>MLYTDPQDNATYLVVRDRRPRDAPRRRRRRVEGPSRRGIERHHLFPKAFLKRTGIGETKRVNQIANMALVEWSDNIDISDQPPTEYWPAQIAQRGISPQRLAQQCYWHALPPGWESLRYEEFLEARRGLMSTVVRDAFTTLGDQTYDPTYPAPGPVLDPVLPGGRTVTLADLVRADLLPEGTVLSAAGDSEITATVLAGGQIRVGGQTYDSPSAAATNASGGSRNGWTYWIADLADGQFSLASLRETSLNSAEPQR</sequence>
<proteinExistence type="predicted"/>
<accession>A0ABW3VFA3</accession>
<dbReference type="InterPro" id="IPR040843">
    <property type="entry name" value="RAMA"/>
</dbReference>
<dbReference type="PANTHER" id="PTHR37292">
    <property type="entry name" value="VNG6097C"/>
    <property type="match status" value="1"/>
</dbReference>
<dbReference type="Pfam" id="PF18755">
    <property type="entry name" value="RAMA"/>
    <property type="match status" value="1"/>
</dbReference>
<feature type="region of interest" description="Disordered" evidence="1">
    <location>
        <begin position="18"/>
        <end position="37"/>
    </location>
</feature>
<evidence type="ECO:0000256" key="1">
    <source>
        <dbReference type="SAM" id="MobiDB-lite"/>
    </source>
</evidence>
<keyword evidence="4" id="KW-1185">Reference proteome</keyword>
<feature type="domain" description="RAMA" evidence="2">
    <location>
        <begin position="163"/>
        <end position="251"/>
    </location>
</feature>
<name>A0ABW3VFA3_9PSEU</name>
<protein>
    <recommendedName>
        <fullName evidence="2">RAMA domain-containing protein</fullName>
    </recommendedName>
</protein>
<dbReference type="EMBL" id="JBHTMB010000062">
    <property type="protein sequence ID" value="MFD1233441.1"/>
    <property type="molecule type" value="Genomic_DNA"/>
</dbReference>